<feature type="compositionally biased region" description="Polar residues" evidence="1">
    <location>
        <begin position="41"/>
        <end position="64"/>
    </location>
</feature>
<name>A0A699W0C1_TANCI</name>
<feature type="compositionally biased region" description="Basic and acidic residues" evidence="1">
    <location>
        <begin position="31"/>
        <end position="40"/>
    </location>
</feature>
<organism evidence="2">
    <name type="scientific">Tanacetum cinerariifolium</name>
    <name type="common">Dalmatian daisy</name>
    <name type="synonym">Chrysanthemum cinerariifolium</name>
    <dbReference type="NCBI Taxonomy" id="118510"/>
    <lineage>
        <taxon>Eukaryota</taxon>
        <taxon>Viridiplantae</taxon>
        <taxon>Streptophyta</taxon>
        <taxon>Embryophyta</taxon>
        <taxon>Tracheophyta</taxon>
        <taxon>Spermatophyta</taxon>
        <taxon>Magnoliopsida</taxon>
        <taxon>eudicotyledons</taxon>
        <taxon>Gunneridae</taxon>
        <taxon>Pentapetalae</taxon>
        <taxon>asterids</taxon>
        <taxon>campanulids</taxon>
        <taxon>Asterales</taxon>
        <taxon>Asteraceae</taxon>
        <taxon>Asteroideae</taxon>
        <taxon>Anthemideae</taxon>
        <taxon>Anthemidinae</taxon>
        <taxon>Tanacetum</taxon>
    </lineage>
</organism>
<dbReference type="AlphaFoldDB" id="A0A699W0C1"/>
<accession>A0A699W0C1</accession>
<feature type="non-terminal residue" evidence="2">
    <location>
        <position position="121"/>
    </location>
</feature>
<sequence>MKNILYCLYDQIFVEELEKLKRQEKEAYDAAESLRKEATHDIQNANTSSTNLPNTVSTPLTTVDPSKAFNDGELSYPDDPSMSHLKDIYASPSEGIFYDSSYDDEGVVTDFNNLETTVSVS</sequence>
<reference evidence="2" key="1">
    <citation type="journal article" date="2019" name="Sci. Rep.">
        <title>Draft genome of Tanacetum cinerariifolium, the natural source of mosquito coil.</title>
        <authorList>
            <person name="Yamashiro T."/>
            <person name="Shiraishi A."/>
            <person name="Satake H."/>
            <person name="Nakayama K."/>
        </authorList>
    </citation>
    <scope>NUCLEOTIDE SEQUENCE</scope>
</reference>
<comment type="caution">
    <text evidence="2">The sequence shown here is derived from an EMBL/GenBank/DDBJ whole genome shotgun (WGS) entry which is preliminary data.</text>
</comment>
<evidence type="ECO:0000256" key="1">
    <source>
        <dbReference type="SAM" id="MobiDB-lite"/>
    </source>
</evidence>
<proteinExistence type="predicted"/>
<feature type="region of interest" description="Disordered" evidence="1">
    <location>
        <begin position="31"/>
        <end position="82"/>
    </location>
</feature>
<evidence type="ECO:0000313" key="2">
    <source>
        <dbReference type="EMBL" id="GFD41292.1"/>
    </source>
</evidence>
<gene>
    <name evidence="2" type="ORF">Tci_913261</name>
</gene>
<dbReference type="EMBL" id="BKCJ011549648">
    <property type="protein sequence ID" value="GFD41292.1"/>
    <property type="molecule type" value="Genomic_DNA"/>
</dbReference>
<protein>
    <submittedName>
        <fullName evidence="2">Uncharacterized protein</fullName>
    </submittedName>
</protein>